<evidence type="ECO:0000256" key="3">
    <source>
        <dbReference type="ARBA" id="ARBA00022691"/>
    </source>
</evidence>
<evidence type="ECO:0000256" key="2">
    <source>
        <dbReference type="ARBA" id="ARBA00022679"/>
    </source>
</evidence>
<dbReference type="STRING" id="1120923.SAMN02746095_03284"/>
<dbReference type="EMBL" id="BANC01000045">
    <property type="protein sequence ID" value="GAN80387.1"/>
    <property type="molecule type" value="Genomic_DNA"/>
</dbReference>
<comment type="caution">
    <text evidence="4">The sequence shown here is derived from an EMBL/GenBank/DDBJ whole genome shotgun (WGS) entry which is preliminary data.</text>
</comment>
<evidence type="ECO:0000313" key="4">
    <source>
        <dbReference type="EMBL" id="GAN80387.1"/>
    </source>
</evidence>
<organism evidence="4 5">
    <name type="scientific">Acidocella aminolytica 101 = DSM 11237</name>
    <dbReference type="NCBI Taxonomy" id="1120923"/>
    <lineage>
        <taxon>Bacteria</taxon>
        <taxon>Pseudomonadati</taxon>
        <taxon>Pseudomonadota</taxon>
        <taxon>Alphaproteobacteria</taxon>
        <taxon>Acetobacterales</taxon>
        <taxon>Acidocellaceae</taxon>
        <taxon>Acidocella</taxon>
    </lineage>
</organism>
<accession>A0A0D6PFE4</accession>
<protein>
    <submittedName>
        <fullName evidence="4">Methyltransferase type 11</fullName>
    </submittedName>
</protein>
<dbReference type="PANTHER" id="PTHR43464">
    <property type="entry name" value="METHYLTRANSFERASE"/>
    <property type="match status" value="1"/>
</dbReference>
<dbReference type="Pfam" id="PF13489">
    <property type="entry name" value="Methyltransf_23"/>
    <property type="match status" value="1"/>
</dbReference>
<reference evidence="4 5" key="1">
    <citation type="submission" date="2012-11" db="EMBL/GenBank/DDBJ databases">
        <title>Whole genome sequence of Acidocella aminolytica 101 = DSM 11237.</title>
        <authorList>
            <person name="Azuma Y."/>
            <person name="Higashiura N."/>
            <person name="Hirakawa H."/>
            <person name="Matsushita K."/>
        </authorList>
    </citation>
    <scope>NUCLEOTIDE SEQUENCE [LARGE SCALE GENOMIC DNA]</scope>
    <source>
        <strain evidence="5">101 / DSM 11237</strain>
    </source>
</reference>
<evidence type="ECO:0000313" key="5">
    <source>
        <dbReference type="Proteomes" id="UP000032668"/>
    </source>
</evidence>
<gene>
    <name evidence="4" type="ORF">Aam_046_028</name>
</gene>
<keyword evidence="3" id="KW-0949">S-adenosyl-L-methionine</keyword>
<dbReference type="InterPro" id="IPR029063">
    <property type="entry name" value="SAM-dependent_MTases_sf"/>
</dbReference>
<proteinExistence type="predicted"/>
<dbReference type="GO" id="GO:0008168">
    <property type="term" value="F:methyltransferase activity"/>
    <property type="evidence" value="ECO:0007669"/>
    <property type="project" value="UniProtKB-KW"/>
</dbReference>
<keyword evidence="2 4" id="KW-0808">Transferase</keyword>
<name>A0A0D6PFE4_9PROT</name>
<dbReference type="PANTHER" id="PTHR43464:SF19">
    <property type="entry name" value="UBIQUINONE BIOSYNTHESIS O-METHYLTRANSFERASE, MITOCHONDRIAL"/>
    <property type="match status" value="1"/>
</dbReference>
<dbReference type="Proteomes" id="UP000032668">
    <property type="component" value="Unassembled WGS sequence"/>
</dbReference>
<keyword evidence="1 4" id="KW-0489">Methyltransferase</keyword>
<dbReference type="AlphaFoldDB" id="A0A0D6PFE4"/>
<dbReference type="CDD" id="cd02440">
    <property type="entry name" value="AdoMet_MTases"/>
    <property type="match status" value="1"/>
</dbReference>
<dbReference type="SUPFAM" id="SSF53335">
    <property type="entry name" value="S-adenosyl-L-methionine-dependent methyltransferases"/>
    <property type="match status" value="1"/>
</dbReference>
<evidence type="ECO:0000256" key="1">
    <source>
        <dbReference type="ARBA" id="ARBA00022603"/>
    </source>
</evidence>
<dbReference type="Gene3D" id="3.40.50.150">
    <property type="entry name" value="Vaccinia Virus protein VP39"/>
    <property type="match status" value="1"/>
</dbReference>
<sequence length="249" mass="28528">MSANMIDYDLACEVCRETTSLALEKDGFPVRRCQRCEFLFVAPRPPESVVINHYAQNYRGATDTFYPKAFDRKWRGFWQSLLFIPYAAGRRVLDLGCGGGFMVDALGRFAREAVGVDISENSIAYAKRAFSRHRFYAEPLSEFANRGEQFDFVFSSEVLEHVLDPREFMMTLRDCVRPRGFAYISAPDAGHAAVPGDLAQWGDICPPEHLQWFNIRNLTWLFAEYGFVPHRRFRSKTPSHSVIFQKVGS</sequence>
<keyword evidence="5" id="KW-1185">Reference proteome</keyword>
<dbReference type="GO" id="GO:0032259">
    <property type="term" value="P:methylation"/>
    <property type="evidence" value="ECO:0007669"/>
    <property type="project" value="UniProtKB-KW"/>
</dbReference>